<evidence type="ECO:0000313" key="1">
    <source>
        <dbReference type="EMBL" id="MBP2475886.1"/>
    </source>
</evidence>
<proteinExistence type="predicted"/>
<sequence length="75" mass="8021">MERLVLVIGAQCGKPLAGLEPKVKRLAEHLTTPGIGDCLPALDKPYVLDPDADELDTALVEAFRRASARRAVGVL</sequence>
<reference evidence="1 2" key="1">
    <citation type="submission" date="2021-03" db="EMBL/GenBank/DDBJ databases">
        <title>Sequencing the genomes of 1000 actinobacteria strains.</title>
        <authorList>
            <person name="Klenk H.-P."/>
        </authorList>
    </citation>
    <scope>NUCLEOTIDE SEQUENCE [LARGE SCALE GENOMIC DNA]</scope>
    <source>
        <strain evidence="1 2">DSM 44580</strain>
    </source>
</reference>
<dbReference type="RefSeq" id="WP_143342328.1">
    <property type="nucleotide sequence ID" value="NZ_JAGIOO010000001.1"/>
</dbReference>
<evidence type="ECO:0000313" key="2">
    <source>
        <dbReference type="Proteomes" id="UP001519363"/>
    </source>
</evidence>
<dbReference type="Proteomes" id="UP001519363">
    <property type="component" value="Unassembled WGS sequence"/>
</dbReference>
<gene>
    <name evidence="1" type="ORF">JOF53_004758</name>
</gene>
<accession>A0ABS5AH35</accession>
<keyword evidence="2" id="KW-1185">Reference proteome</keyword>
<organism evidence="1 2">
    <name type="scientific">Crossiella equi</name>
    <dbReference type="NCBI Taxonomy" id="130796"/>
    <lineage>
        <taxon>Bacteria</taxon>
        <taxon>Bacillati</taxon>
        <taxon>Actinomycetota</taxon>
        <taxon>Actinomycetes</taxon>
        <taxon>Pseudonocardiales</taxon>
        <taxon>Pseudonocardiaceae</taxon>
        <taxon>Crossiella</taxon>
    </lineage>
</organism>
<protein>
    <submittedName>
        <fullName evidence="1">Uncharacterized protein</fullName>
    </submittedName>
</protein>
<comment type="caution">
    <text evidence="1">The sequence shown here is derived from an EMBL/GenBank/DDBJ whole genome shotgun (WGS) entry which is preliminary data.</text>
</comment>
<dbReference type="EMBL" id="JAGIOO010000001">
    <property type="protein sequence ID" value="MBP2475886.1"/>
    <property type="molecule type" value="Genomic_DNA"/>
</dbReference>
<name>A0ABS5AH35_9PSEU</name>